<dbReference type="RefSeq" id="WP_093427410.1">
    <property type="nucleotide sequence ID" value="NZ_FOMJ01000001.1"/>
</dbReference>
<dbReference type="InterPro" id="IPR051939">
    <property type="entry name" value="Glycosyltr_41/O-GlcNAc_trsf"/>
</dbReference>
<feature type="domain" description="O-GlcNAc transferase C-terminal" evidence="10">
    <location>
        <begin position="429"/>
        <end position="604"/>
    </location>
</feature>
<dbReference type="GO" id="GO:0008417">
    <property type="term" value="F:fucosyltransferase activity"/>
    <property type="evidence" value="ECO:0007669"/>
    <property type="project" value="InterPro"/>
</dbReference>
<keyword evidence="2" id="KW-1003">Cell membrane</keyword>
<evidence type="ECO:0000256" key="5">
    <source>
        <dbReference type="ARBA" id="ARBA00022679"/>
    </source>
</evidence>
<sequence length="1012" mass="116186">MSQRKKRNKRAPKRGKNPQPSPATTDEQQEDLIQTVEAATVAVRDGDVPTVRRLVDHLREHHPEHYRTYSFRAQVAIWDGEEEEAVRLSREAMARGGDTIFAVVARHLEILNSYGLHEEVLEILDNEAAQWSDHINLLRHRYQALRGLHRRMEARDFLENQFNAGRDLPPSLINDLAMLAFDLGDKAGGMGWLRKALEKSPQSNLLWSNLLMLAHYRPDLSLAEIDDIYREWREACIDHLPRNTEFERDTSADRPLRIGFVSNGFLAHPAGWMSITGMRFLADYFDHELFLYSIREGNPSDPVANRFREIATCYTNIAGWSHQEVHDQLLDDELDLLVEMAGHSERNVLPAVAQRVAPVQVKWVGGLFDTSALPTMDYLLTDAVETPPGSEYRYTEQFIRLPGGYVSYTGPSSFPEINHLPALQGEPFTFGCLNNLHKFNETVAELWSSILTAVPGSRLLLKDRKLDDPGVRQWVLELFAHFEIDSERLVLEGGSPHRQLLETYNRIDVALDPWPYTGGLTTVEALMMGVPVITCPSETFAGRHAASHLQNVGLGDFIARDFSQYRALAISCSREPEAINQLRQSLRSMVRKAPLSQYLQFATNLDSAFRAAWGRWCRGEPPSPINFSDAAQIPEDVLARARQELEVHSDARRHGSAYTQGNKRNKKAIKPKKKLMGENFHIMLGTEEKHLAPFINVMDSDLNEFSNHYALIGAKDRWQNLVNGQTAEYFSNHQDLKRLEDYAKQAKRIFFHGLWVKETYNLLQRDPALFGKTFWMPWGGDFYFPETQPKEKNDVIKKIGNLVTYVDYDVEYLRDNYGAEGIYWKAKKVPVFHDKKYEDDGPKNDNLKIIVGNSSFPTNNHLEAFNSLKGFNNENISIYAPLSYGSSDYAEKVTRLGHQYFGDKFRPVTQFMAREKYKKFLSEFDIAILAHDRQQALAMCYFLLGMGKKLYLKRESPNWKHLTKIGFIVHDLSKLRLTRLENSEKDWNIKLSRDFNSPEKFKNDWQKILSAD</sequence>
<dbReference type="Pfam" id="PF13844">
    <property type="entry name" value="Glyco_transf_41"/>
    <property type="match status" value="2"/>
</dbReference>
<accession>A0A1I1PN07</accession>
<dbReference type="InterPro" id="IPR009993">
    <property type="entry name" value="WecF"/>
</dbReference>
<reference evidence="11 12" key="1">
    <citation type="submission" date="2016-10" db="EMBL/GenBank/DDBJ databases">
        <authorList>
            <person name="de Groot N.N."/>
        </authorList>
    </citation>
    <scope>NUCLEOTIDE SEQUENCE [LARGE SCALE GENOMIC DNA]</scope>
    <source>
        <strain evidence="11 12">HL3</strain>
    </source>
</reference>
<evidence type="ECO:0000256" key="6">
    <source>
        <dbReference type="ARBA" id="ARBA00022737"/>
    </source>
</evidence>
<evidence type="ECO:0000259" key="10">
    <source>
        <dbReference type="Pfam" id="PF13844"/>
    </source>
</evidence>
<dbReference type="EMBL" id="FOMJ01000001">
    <property type="protein sequence ID" value="SFD09038.1"/>
    <property type="molecule type" value="Genomic_DNA"/>
</dbReference>
<dbReference type="PANTHER" id="PTHR44835:SF1">
    <property type="entry name" value="PROTEIN O-GLCNAC TRANSFERASE"/>
    <property type="match status" value="1"/>
</dbReference>
<dbReference type="Gene3D" id="3.40.50.11380">
    <property type="match status" value="1"/>
</dbReference>
<evidence type="ECO:0000256" key="2">
    <source>
        <dbReference type="ARBA" id="ARBA00022475"/>
    </source>
</evidence>
<keyword evidence="3" id="KW-0997">Cell inner membrane</keyword>
<comment type="pathway">
    <text evidence="1">Protein modification; protein glycosylation.</text>
</comment>
<organism evidence="11 12">
    <name type="scientific">Thiohalospira halophila DSM 15071</name>
    <dbReference type="NCBI Taxonomy" id="1123397"/>
    <lineage>
        <taxon>Bacteria</taxon>
        <taxon>Pseudomonadati</taxon>
        <taxon>Pseudomonadota</taxon>
        <taxon>Gammaproteobacteria</taxon>
        <taxon>Thiohalospirales</taxon>
        <taxon>Thiohalospiraceae</taxon>
        <taxon>Thiohalospira</taxon>
    </lineage>
</organism>
<dbReference type="GO" id="GO:0009246">
    <property type="term" value="P:enterobacterial common antigen biosynthetic process"/>
    <property type="evidence" value="ECO:0007669"/>
    <property type="project" value="InterPro"/>
</dbReference>
<evidence type="ECO:0000256" key="7">
    <source>
        <dbReference type="ARBA" id="ARBA00022803"/>
    </source>
</evidence>
<gene>
    <name evidence="11" type="ORF">SAMN05660831_00786</name>
</gene>
<evidence type="ECO:0000256" key="8">
    <source>
        <dbReference type="ARBA" id="ARBA00023136"/>
    </source>
</evidence>
<dbReference type="Gene3D" id="1.25.40.10">
    <property type="entry name" value="Tetratricopeptide repeat domain"/>
    <property type="match status" value="1"/>
</dbReference>
<proteinExistence type="predicted"/>
<feature type="region of interest" description="Disordered" evidence="9">
    <location>
        <begin position="1"/>
        <end position="29"/>
    </location>
</feature>
<keyword evidence="4" id="KW-0328">Glycosyltransferase</keyword>
<dbReference type="SUPFAM" id="SSF48452">
    <property type="entry name" value="TPR-like"/>
    <property type="match status" value="1"/>
</dbReference>
<keyword evidence="7" id="KW-0802">TPR repeat</keyword>
<evidence type="ECO:0000313" key="12">
    <source>
        <dbReference type="Proteomes" id="UP000198611"/>
    </source>
</evidence>
<dbReference type="AlphaFoldDB" id="A0A1I1PN07"/>
<dbReference type="Pfam" id="PF07429">
    <property type="entry name" value="Glyco_transf_56"/>
    <property type="match status" value="1"/>
</dbReference>
<evidence type="ECO:0000256" key="1">
    <source>
        <dbReference type="ARBA" id="ARBA00004922"/>
    </source>
</evidence>
<keyword evidence="5 11" id="KW-0808">Transferase</keyword>
<dbReference type="PANTHER" id="PTHR44835">
    <property type="entry name" value="UDP-N-ACETYLGLUCOSAMINE--PEPTIDE N-ACETYLGLUCOSAMINYLTRANSFERASE SPINDLY-RELATED"/>
    <property type="match status" value="1"/>
</dbReference>
<dbReference type="InterPro" id="IPR029489">
    <property type="entry name" value="OGT/SEC/SPY_C"/>
</dbReference>
<keyword evidence="12" id="KW-1185">Reference proteome</keyword>
<dbReference type="Gene3D" id="3.40.50.2000">
    <property type="entry name" value="Glycogen Phosphorylase B"/>
    <property type="match status" value="1"/>
</dbReference>
<dbReference type="STRING" id="1123397.SAMN05660831_00786"/>
<dbReference type="InterPro" id="IPR011990">
    <property type="entry name" value="TPR-like_helical_dom_sf"/>
</dbReference>
<evidence type="ECO:0000313" key="11">
    <source>
        <dbReference type="EMBL" id="SFD09038.1"/>
    </source>
</evidence>
<keyword evidence="6" id="KW-0677">Repeat</keyword>
<evidence type="ECO:0000256" key="9">
    <source>
        <dbReference type="SAM" id="MobiDB-lite"/>
    </source>
</evidence>
<name>A0A1I1PN07_9GAMM</name>
<dbReference type="Proteomes" id="UP000198611">
    <property type="component" value="Unassembled WGS sequence"/>
</dbReference>
<evidence type="ECO:0000256" key="4">
    <source>
        <dbReference type="ARBA" id="ARBA00022676"/>
    </source>
</evidence>
<feature type="compositionally biased region" description="Basic residues" evidence="9">
    <location>
        <begin position="1"/>
        <end position="16"/>
    </location>
</feature>
<dbReference type="SUPFAM" id="SSF53756">
    <property type="entry name" value="UDP-Glycosyltransferase/glycogen phosphorylase"/>
    <property type="match status" value="1"/>
</dbReference>
<feature type="domain" description="O-GlcNAc transferase C-terminal" evidence="10">
    <location>
        <begin position="245"/>
        <end position="404"/>
    </location>
</feature>
<evidence type="ECO:0000256" key="3">
    <source>
        <dbReference type="ARBA" id="ARBA00022519"/>
    </source>
</evidence>
<dbReference type="OrthoDB" id="7058953at2"/>
<keyword evidence="8" id="KW-0472">Membrane</keyword>
<protein>
    <submittedName>
        <fullName evidence="11">Predicted O-linked N-acetylglucosamine transferase, SPINDLY family</fullName>
    </submittedName>
</protein>